<evidence type="ECO:0000256" key="1">
    <source>
        <dbReference type="SAM" id="MobiDB-lite"/>
    </source>
</evidence>
<gene>
    <name evidence="2" type="ORF">H310_08031</name>
</gene>
<evidence type="ECO:0000313" key="2">
    <source>
        <dbReference type="EMBL" id="ETV99299.1"/>
    </source>
</evidence>
<dbReference type="VEuPathDB" id="FungiDB:H310_08031"/>
<accession>A0A024TZ82</accession>
<dbReference type="OrthoDB" id="73300at2759"/>
<dbReference type="RefSeq" id="XP_008871855.1">
    <property type="nucleotide sequence ID" value="XM_008873633.1"/>
</dbReference>
<feature type="region of interest" description="Disordered" evidence="1">
    <location>
        <begin position="1"/>
        <end position="43"/>
    </location>
</feature>
<dbReference type="EMBL" id="KI913967">
    <property type="protein sequence ID" value="ETV99299.1"/>
    <property type="molecule type" value="Genomic_DNA"/>
</dbReference>
<feature type="region of interest" description="Disordered" evidence="1">
    <location>
        <begin position="68"/>
        <end position="92"/>
    </location>
</feature>
<reference evidence="2" key="1">
    <citation type="submission" date="2013-12" db="EMBL/GenBank/DDBJ databases">
        <title>The Genome Sequence of Aphanomyces invadans NJM9701.</title>
        <authorList>
            <consortium name="The Broad Institute Genomics Platform"/>
            <person name="Russ C."/>
            <person name="Tyler B."/>
            <person name="van West P."/>
            <person name="Dieguez-Uribeondo J."/>
            <person name="Young S.K."/>
            <person name="Zeng Q."/>
            <person name="Gargeya S."/>
            <person name="Fitzgerald M."/>
            <person name="Abouelleil A."/>
            <person name="Alvarado L."/>
            <person name="Chapman S.B."/>
            <person name="Gainer-Dewar J."/>
            <person name="Goldberg J."/>
            <person name="Griggs A."/>
            <person name="Gujja S."/>
            <person name="Hansen M."/>
            <person name="Howarth C."/>
            <person name="Imamovic A."/>
            <person name="Ireland A."/>
            <person name="Larimer J."/>
            <person name="McCowan C."/>
            <person name="Murphy C."/>
            <person name="Pearson M."/>
            <person name="Poon T.W."/>
            <person name="Priest M."/>
            <person name="Roberts A."/>
            <person name="Saif S."/>
            <person name="Shea T."/>
            <person name="Sykes S."/>
            <person name="Wortman J."/>
            <person name="Nusbaum C."/>
            <person name="Birren B."/>
        </authorList>
    </citation>
    <scope>NUCLEOTIDE SEQUENCE [LARGE SCALE GENOMIC DNA]</scope>
    <source>
        <strain evidence="2">NJM9701</strain>
    </source>
</reference>
<protein>
    <submittedName>
        <fullName evidence="2">Uncharacterized protein</fullName>
    </submittedName>
</protein>
<proteinExistence type="predicted"/>
<dbReference type="eggNOG" id="ENOG502SDIU">
    <property type="taxonomic scope" value="Eukaryota"/>
</dbReference>
<dbReference type="GeneID" id="20085081"/>
<dbReference type="AlphaFoldDB" id="A0A024TZ82"/>
<feature type="compositionally biased region" description="Basic and acidic residues" evidence="1">
    <location>
        <begin position="78"/>
        <end position="90"/>
    </location>
</feature>
<organism evidence="2">
    <name type="scientific">Aphanomyces invadans</name>
    <dbReference type="NCBI Taxonomy" id="157072"/>
    <lineage>
        <taxon>Eukaryota</taxon>
        <taxon>Sar</taxon>
        <taxon>Stramenopiles</taxon>
        <taxon>Oomycota</taxon>
        <taxon>Saprolegniomycetes</taxon>
        <taxon>Saprolegniales</taxon>
        <taxon>Verrucalvaceae</taxon>
        <taxon>Aphanomyces</taxon>
    </lineage>
</organism>
<sequence length="375" mass="42436">MPPEEETAAIECAPSTPSESPKKRRKDSPSSPRGDAKKLRAASRQKSVKFVGAQVVWFHKDLAPITRFGGLHRPTSSTHEEDERRSRELGDDASLTQAYATEMREMIQHVLWGTNLPCMCDDIETLRAQFRIANDLHVEAMMEFGHFDPLTSTNEHETHECLPALLAWKDMTGFRGMGYTFGHRFVTVAEYIATMEDIELVRLLKAHHVPVPRFVIPKKDGQRFPASVLVSRHFMCGGRTLDQLNMAELRLECSLRNMLEAAMSKKYKKKKQLVQLLKPIFESEHVMRCAEQQQREQMEALVLSILQEAAATKMRRCLAKVVERRLHCPSLEVAQPDKQPSDAVPSKETLAEALTQLLQGDPSTRCRCMVSAGNT</sequence>
<name>A0A024TZ82_9STRA</name>